<name>A0A6P6Y8S3_DERPT</name>
<dbReference type="GO" id="GO:0005634">
    <property type="term" value="C:nucleus"/>
    <property type="evidence" value="ECO:0007669"/>
    <property type="project" value="UniProtKB-SubCell"/>
</dbReference>
<evidence type="ECO:0000256" key="4">
    <source>
        <dbReference type="ARBA" id="ARBA00022454"/>
    </source>
</evidence>
<feature type="domain" description="Condensin complex subunit 1 C-terminal" evidence="11">
    <location>
        <begin position="1292"/>
        <end position="1453"/>
    </location>
</feature>
<protein>
    <submittedName>
        <fullName evidence="14">Condensin complex subunit 1-like</fullName>
    </submittedName>
</protein>
<reference evidence="14" key="1">
    <citation type="submission" date="2025-08" db="UniProtKB">
        <authorList>
            <consortium name="RefSeq"/>
        </authorList>
    </citation>
    <scope>IDENTIFICATION</scope>
    <source>
        <strain evidence="14">Airmid</strain>
    </source>
</reference>
<evidence type="ECO:0000313" key="14">
    <source>
        <dbReference type="RefSeq" id="XP_027201772.1"/>
    </source>
</evidence>
<evidence type="ECO:0000256" key="9">
    <source>
        <dbReference type="ARBA" id="ARBA00023306"/>
    </source>
</evidence>
<dbReference type="Pfam" id="PF12717">
    <property type="entry name" value="Cnd1"/>
    <property type="match status" value="1"/>
</dbReference>
<keyword evidence="4" id="KW-0158">Chromosome</keyword>
<dbReference type="KEGG" id="dpte:113795759"/>
<accession>A0A6P6Y8S3</accession>
<evidence type="ECO:0000256" key="7">
    <source>
        <dbReference type="ARBA" id="ARBA00023067"/>
    </source>
</evidence>
<evidence type="ECO:0000256" key="6">
    <source>
        <dbReference type="ARBA" id="ARBA00022776"/>
    </source>
</evidence>
<dbReference type="FunCoup" id="A0A6P6Y8S3">
    <property type="interactions" value="730"/>
</dbReference>
<dbReference type="GO" id="GO:0051301">
    <property type="term" value="P:cell division"/>
    <property type="evidence" value="ECO:0007669"/>
    <property type="project" value="UniProtKB-KW"/>
</dbReference>
<keyword evidence="8" id="KW-0539">Nucleus</keyword>
<gene>
    <name evidence="14" type="primary">LOC113795759</name>
</gene>
<dbReference type="GO" id="GO:0010032">
    <property type="term" value="P:meiotic chromosome condensation"/>
    <property type="evidence" value="ECO:0007669"/>
    <property type="project" value="TreeGrafter"/>
</dbReference>
<comment type="similarity">
    <text evidence="3">Belongs to the CND1 (condensin subunit 1) family.</text>
</comment>
<keyword evidence="9" id="KW-0131">Cell cycle</keyword>
<dbReference type="GO" id="GO:0000796">
    <property type="term" value="C:condensin complex"/>
    <property type="evidence" value="ECO:0007669"/>
    <property type="project" value="TreeGrafter"/>
</dbReference>
<evidence type="ECO:0000259" key="12">
    <source>
        <dbReference type="Pfam" id="PF12922"/>
    </source>
</evidence>
<feature type="compositionally biased region" description="Acidic residues" evidence="10">
    <location>
        <begin position="648"/>
        <end position="667"/>
    </location>
</feature>
<dbReference type="RefSeq" id="XP_027201772.1">
    <property type="nucleotide sequence ID" value="XM_027345971.1"/>
</dbReference>
<dbReference type="Gene3D" id="1.25.10.10">
    <property type="entry name" value="Leucine-rich Repeat Variant"/>
    <property type="match status" value="1"/>
</dbReference>
<evidence type="ECO:0000256" key="1">
    <source>
        <dbReference type="ARBA" id="ARBA00004123"/>
    </source>
</evidence>
<feature type="compositionally biased region" description="Polar residues" evidence="10">
    <location>
        <begin position="480"/>
        <end position="494"/>
    </location>
</feature>
<keyword evidence="6" id="KW-0498">Mitosis</keyword>
<evidence type="ECO:0000256" key="3">
    <source>
        <dbReference type="ARBA" id="ARBA00009606"/>
    </source>
</evidence>
<feature type="compositionally biased region" description="Polar residues" evidence="10">
    <location>
        <begin position="503"/>
        <end position="517"/>
    </location>
</feature>
<feature type="region of interest" description="Disordered" evidence="10">
    <location>
        <begin position="1518"/>
        <end position="1642"/>
    </location>
</feature>
<feature type="region of interest" description="Disordered" evidence="10">
    <location>
        <begin position="636"/>
        <end position="667"/>
    </location>
</feature>
<dbReference type="InParanoid" id="A0A6P6Y8S3"/>
<evidence type="ECO:0000256" key="5">
    <source>
        <dbReference type="ARBA" id="ARBA00022618"/>
    </source>
</evidence>
<evidence type="ECO:0000256" key="10">
    <source>
        <dbReference type="SAM" id="MobiDB-lite"/>
    </source>
</evidence>
<dbReference type="GO" id="GO:0042393">
    <property type="term" value="F:histone binding"/>
    <property type="evidence" value="ECO:0007669"/>
    <property type="project" value="TreeGrafter"/>
</dbReference>
<feature type="region of interest" description="Disordered" evidence="10">
    <location>
        <begin position="141"/>
        <end position="174"/>
    </location>
</feature>
<evidence type="ECO:0000313" key="13">
    <source>
        <dbReference type="Proteomes" id="UP000515146"/>
    </source>
</evidence>
<dbReference type="InterPro" id="IPR016024">
    <property type="entry name" value="ARM-type_fold"/>
</dbReference>
<proteinExistence type="inferred from homology"/>
<dbReference type="Proteomes" id="UP000515146">
    <property type="component" value="Unplaced"/>
</dbReference>
<feature type="domain" description="Condensin complex subunit 1 N-terminal" evidence="12">
    <location>
        <begin position="82"/>
        <end position="245"/>
    </location>
</feature>
<dbReference type="InterPro" id="IPR032682">
    <property type="entry name" value="Cnd1_C"/>
</dbReference>
<dbReference type="Pfam" id="PF12922">
    <property type="entry name" value="Cnd1_N"/>
    <property type="match status" value="1"/>
</dbReference>
<feature type="compositionally biased region" description="Low complexity" evidence="10">
    <location>
        <begin position="141"/>
        <end position="158"/>
    </location>
</feature>
<feature type="compositionally biased region" description="Basic residues" evidence="10">
    <location>
        <begin position="1563"/>
        <end position="1573"/>
    </location>
</feature>
<feature type="compositionally biased region" description="Polar residues" evidence="10">
    <location>
        <begin position="1543"/>
        <end position="1559"/>
    </location>
</feature>
<evidence type="ECO:0000256" key="2">
    <source>
        <dbReference type="ARBA" id="ARBA00004286"/>
    </source>
</evidence>
<evidence type="ECO:0000256" key="8">
    <source>
        <dbReference type="ARBA" id="ARBA00023242"/>
    </source>
</evidence>
<dbReference type="InterPro" id="IPR026971">
    <property type="entry name" value="CND1/NCAPD3"/>
</dbReference>
<keyword evidence="13" id="KW-1185">Reference proteome</keyword>
<dbReference type="InterPro" id="IPR024324">
    <property type="entry name" value="Condensin_cplx_su1_N"/>
</dbReference>
<dbReference type="InterPro" id="IPR007673">
    <property type="entry name" value="Condensin_cplx_su1"/>
</dbReference>
<keyword evidence="7" id="KW-0226">DNA condensation</keyword>
<dbReference type="GO" id="GO:0000779">
    <property type="term" value="C:condensed chromosome, centromeric region"/>
    <property type="evidence" value="ECO:0007669"/>
    <property type="project" value="TreeGrafter"/>
</dbReference>
<comment type="subcellular location">
    <subcellularLocation>
        <location evidence="2">Chromosome</location>
    </subcellularLocation>
    <subcellularLocation>
        <location evidence="1">Nucleus</location>
    </subcellularLocation>
</comment>
<feature type="compositionally biased region" description="Low complexity" evidence="10">
    <location>
        <begin position="1574"/>
        <end position="1588"/>
    </location>
</feature>
<feature type="region of interest" description="Disordered" evidence="10">
    <location>
        <begin position="480"/>
        <end position="523"/>
    </location>
</feature>
<dbReference type="OMA" id="HNICELI"/>
<sequence length="1642" mass="189220">MTIEEHFNFRIPDRLEELEDEENFSNFYTVNRTIVRKPAELSSRMVEAERRFKNQGPNFILETFDYFYFVIKFYKDVDIEVRYQAWTLLNRSMFALHGQLNRFINENFNLDQRRQQQNKLQMIVYAFVLLSDLFENDDSSISTTNNNNINNKDSNGNNNRKKKNKSSQKYDDSKHQAISTMLQIFSLRLDRVFETSHFLNNFINITLRWIYKIIENNPNRTRSSIYFHNICELITVALERYQHSINYCMKIIEILQNKENSAAILSDLVAHNIKRLPHLLLLHDIIDQIKSMDINLLSRDISAPKTLATFLIELGRKCTDIMFKHVSDLFEFLEQDSYPIRNATLEIIATIIINKFCSPTIFKDVHIKNKLLDKLEEHIHDIAGFTRGRVLQLWSQLAEHGAIPIERLLSVIDLIIGRLDDKSCYVRKYAIHFLTIILKDNTFNMMNKKDMQKLMEKTQILSDQFKEQLIQLIEQQEKATANNIDDTSGDSSTIHNEDDDTIETNSGDGDEPQIQTQKESRKRKSEEYAKLFSKKPKQDLSLIEALAADWVKLEKPLQNFWKLHGKQMKEKLKNIEFPDDLPQDDLDKGFEYFRNQFKESRFEDAFISLFSLKSLYPNEPIFQLKSTDFQYDSDDDDASGNVGGFSNDNDDIDDDDGGVGGGGEDDTNNVIFNEADGIFLSAMTNFKTNLKIKLPYELTMAKQVFLAPLIDFGNLNLDQDNQNNNTTGSQKQMIEKILSDETGDLITATENAITISSETFERALNKVKQYEALIDRLKLAIQITNSISKSIPTICILLNSRNNSDIQEAINFFTYAYRMEIDNALFGIQQMLKLIFSREKPVRDALMEAFGEIYLNQSADNGGAEKLTKNQQQDCPANKALHYLEVKNLSNMILKLNQGELICAEAIIKELYAAQKFNQIHLQILWERYAKKYSRITDDDSRAALIIIGMLASAQPSLIRNESNLNNIISISLEPPHCLDHRFVSDTCEVLLKAFRLPQIDLMERFFKLPTDHLLFMRLRSIIADSITEIDSKYWLRMSSVIIKVTYFLADKPDLIISQMIQDCYRNIMNKSKFQSDQNTPKDSVNNDVENLSSALISSQNNNSATMIGHVDDIMISRFISILGDVAINILIHLDLHLSKELKIRQYIKEKEKTSKAANVLLAKQKKAGKNSRSSSRNETIRNSVASNSIFMDDDDEETMDDDMIGPINDDPYQENIFKICNESVLFDKGILKKFIPLIERISTDYEGNCYSYCLRQSASLTLAKFMALSLNYTRKNRAILADILEKSKDSIIRSNAIISFGDLLVRFPNEMEHFTGKIFGCLMDDNFLVKNNALIVLTRLILADMIKPKGHISKIAQLVTDDHLSISSSARLFFTELGKKNNVYIYNYLPDIISNLSGQNGMNETKFQDMIKFLFELLEKTRNTESLVAKLCHRFSNTTDERTWRDLSYCLSLLHYNDRAMINLMNNFSCFANSLYCNIIFDNFMTILNNTRKGGSIKSESKIMLDEMESRIKEIRSKAKSNDEQNSNAVVEENDGQDENDNAANNKQNVTVTESDIQQPVKRTRTAAKKSSNRLNNTLTTTTTTTANKRRTKSSMAAQQVIEAEQTNLRQSKRTRRRIIYQADSSDDDEKDNDNQFEFNE</sequence>
<dbReference type="InterPro" id="IPR011989">
    <property type="entry name" value="ARM-like"/>
</dbReference>
<dbReference type="CTD" id="43491"/>
<keyword evidence="5" id="KW-0132">Cell division</keyword>
<dbReference type="SUPFAM" id="SSF48371">
    <property type="entry name" value="ARM repeat"/>
    <property type="match status" value="1"/>
</dbReference>
<dbReference type="PIRSF" id="PIRSF017127">
    <property type="entry name" value="Condensin_D2"/>
    <property type="match status" value="1"/>
</dbReference>
<dbReference type="OrthoDB" id="436262at2759"/>
<dbReference type="PANTHER" id="PTHR14222:SF2">
    <property type="entry name" value="CONDENSIN COMPLEX SUBUNIT 1"/>
    <property type="match status" value="1"/>
</dbReference>
<dbReference type="PANTHER" id="PTHR14222">
    <property type="entry name" value="CONDENSIN"/>
    <property type="match status" value="1"/>
</dbReference>
<organism evidence="13 14">
    <name type="scientific">Dermatophagoides pteronyssinus</name>
    <name type="common">European house dust mite</name>
    <dbReference type="NCBI Taxonomy" id="6956"/>
    <lineage>
        <taxon>Eukaryota</taxon>
        <taxon>Metazoa</taxon>
        <taxon>Ecdysozoa</taxon>
        <taxon>Arthropoda</taxon>
        <taxon>Chelicerata</taxon>
        <taxon>Arachnida</taxon>
        <taxon>Acari</taxon>
        <taxon>Acariformes</taxon>
        <taxon>Sarcoptiformes</taxon>
        <taxon>Astigmata</taxon>
        <taxon>Psoroptidia</taxon>
        <taxon>Analgoidea</taxon>
        <taxon>Pyroglyphidae</taxon>
        <taxon>Dermatophagoidinae</taxon>
        <taxon>Dermatophagoides</taxon>
    </lineage>
</organism>
<evidence type="ECO:0000259" key="11">
    <source>
        <dbReference type="Pfam" id="PF12717"/>
    </source>
</evidence>
<feature type="compositionally biased region" description="Acidic residues" evidence="10">
    <location>
        <begin position="1533"/>
        <end position="1542"/>
    </location>
</feature>
<dbReference type="GO" id="GO:0007076">
    <property type="term" value="P:mitotic chromosome condensation"/>
    <property type="evidence" value="ECO:0007669"/>
    <property type="project" value="InterPro"/>
</dbReference>